<evidence type="ECO:0000256" key="1">
    <source>
        <dbReference type="ARBA" id="ARBA00001835"/>
    </source>
</evidence>
<comment type="subcellular location">
    <subcellularLocation>
        <location evidence="2">Cytoplasm</location>
    </subcellularLocation>
</comment>
<reference evidence="7" key="1">
    <citation type="journal article" date="2022" name="Nat. Microbiol.">
        <title>Unique mobile elements and scalable gene flow at the prokaryote-eukaryote boundary revealed by circularized Asgard archaea genomes.</title>
        <authorList>
            <person name="Wu F."/>
            <person name="Speth D.R."/>
            <person name="Philosof A."/>
            <person name="Cremiere A."/>
            <person name="Narayanan A."/>
            <person name="Barco R.A."/>
            <person name="Connon S.A."/>
            <person name="Amend J.P."/>
            <person name="Antoshechkin I.A."/>
            <person name="Orphan V.J."/>
        </authorList>
    </citation>
    <scope>NUCLEOTIDE SEQUENCE</scope>
    <source>
        <strain evidence="7">PM71</strain>
    </source>
</reference>
<dbReference type="PANTHER" id="PTHR28511:SF1">
    <property type="entry name" value="ENDONUCLEASE V"/>
    <property type="match status" value="1"/>
</dbReference>
<dbReference type="PANTHER" id="PTHR28511">
    <property type="entry name" value="ENDONUCLEASE V"/>
    <property type="match status" value="1"/>
</dbReference>
<accession>A0A9Y1BMA9</accession>
<comment type="catalytic activity">
    <reaction evidence="1">
        <text>Endonucleolytic cleavage at apurinic or apyrimidinic sites to products with a 5'-phosphate.</text>
        <dbReference type="EC" id="3.1.21.7"/>
    </reaction>
</comment>
<dbReference type="Gene3D" id="3.30.2170.10">
    <property type="entry name" value="archaeoglobus fulgidus dsm 4304 superfamily"/>
    <property type="match status" value="1"/>
</dbReference>
<dbReference type="Pfam" id="PF04493">
    <property type="entry name" value="Endonuclease_5"/>
    <property type="match status" value="1"/>
</dbReference>
<keyword evidence="3" id="KW-0963">Cytoplasm</keyword>
<evidence type="ECO:0000256" key="3">
    <source>
        <dbReference type="ARBA" id="ARBA00022490"/>
    </source>
</evidence>
<dbReference type="Proteomes" id="UP001201020">
    <property type="component" value="Chromosome"/>
</dbReference>
<dbReference type="CDD" id="cd06559">
    <property type="entry name" value="Endonuclease_V"/>
    <property type="match status" value="1"/>
</dbReference>
<protein>
    <submittedName>
        <fullName evidence="7">Endonuclease V</fullName>
    </submittedName>
</protein>
<dbReference type="GO" id="GO:0005737">
    <property type="term" value="C:cytoplasm"/>
    <property type="evidence" value="ECO:0007669"/>
    <property type="project" value="UniProtKB-SubCell"/>
</dbReference>
<dbReference type="AlphaFoldDB" id="A0A9Y1BMA9"/>
<keyword evidence="6" id="KW-0378">Hydrolase</keyword>
<evidence type="ECO:0000313" key="7">
    <source>
        <dbReference type="EMBL" id="UJG41693.1"/>
    </source>
</evidence>
<sequence length="225" mass="25644">MFNVRFPTSLNEARKFQQIVSQQISLKDEFGDINYITGLDISYKNKRAYGAAIVYDCKNKKVIEKKRVEMLPKFEYVSGFLFMREVPIFLKLVDQLVNQSDLFLVDGHGIAHPAYAGSATVFGYFIKKPVIGVAKAPMNVFEFGSEEKREDFLITNLYVGKRLVGKKIAYKDKNWKPIYVSPGNNISISSSLDVVINLLDSKHKLPKPLLLAHLAANEYKENIYH</sequence>
<keyword evidence="5 7" id="KW-0255">Endonuclease</keyword>
<evidence type="ECO:0000256" key="2">
    <source>
        <dbReference type="ARBA" id="ARBA00004496"/>
    </source>
</evidence>
<name>A0A9Y1BMA9_9ARCH</name>
<evidence type="ECO:0000256" key="5">
    <source>
        <dbReference type="ARBA" id="ARBA00022759"/>
    </source>
</evidence>
<evidence type="ECO:0000256" key="6">
    <source>
        <dbReference type="ARBA" id="ARBA00022801"/>
    </source>
</evidence>
<dbReference type="GO" id="GO:0043737">
    <property type="term" value="F:deoxyribonuclease V activity"/>
    <property type="evidence" value="ECO:0007669"/>
    <property type="project" value="UniProtKB-EC"/>
</dbReference>
<gene>
    <name evidence="7" type="ORF">K9W45_04315</name>
</gene>
<dbReference type="EMBL" id="CP084166">
    <property type="protein sequence ID" value="UJG41693.1"/>
    <property type="molecule type" value="Genomic_DNA"/>
</dbReference>
<organism evidence="7">
    <name type="scientific">Candidatus Heimdallarchaeum aukensis</name>
    <dbReference type="NCBI Taxonomy" id="2876573"/>
    <lineage>
        <taxon>Archaea</taxon>
        <taxon>Promethearchaeati</taxon>
        <taxon>Candidatus Heimdallarchaeota</taxon>
        <taxon>Candidatus Heimdallarchaeia (ex Rinke et al. 2021) (nom. nud.)</taxon>
        <taxon>Candidatus Heimdallarchaeales</taxon>
        <taxon>Candidatus Heimdallarchaeaceae</taxon>
        <taxon>Candidatus Heimdallarchaeum</taxon>
    </lineage>
</organism>
<dbReference type="GO" id="GO:0016891">
    <property type="term" value="F:RNA endonuclease activity producing 5'-phosphomonoesters, hydrolytic mechanism"/>
    <property type="evidence" value="ECO:0007669"/>
    <property type="project" value="TreeGrafter"/>
</dbReference>
<evidence type="ECO:0000256" key="4">
    <source>
        <dbReference type="ARBA" id="ARBA00022722"/>
    </source>
</evidence>
<dbReference type="GO" id="GO:0003727">
    <property type="term" value="F:single-stranded RNA binding"/>
    <property type="evidence" value="ECO:0007669"/>
    <property type="project" value="TreeGrafter"/>
</dbReference>
<dbReference type="GO" id="GO:0006281">
    <property type="term" value="P:DNA repair"/>
    <property type="evidence" value="ECO:0007669"/>
    <property type="project" value="InterPro"/>
</dbReference>
<keyword evidence="4" id="KW-0540">Nuclease</keyword>
<proteinExistence type="predicted"/>
<dbReference type="InterPro" id="IPR007581">
    <property type="entry name" value="Endonuclease-V"/>
</dbReference>